<proteinExistence type="predicted"/>
<sequence length="99" mass="11422">MVRTHFDWDDGNWPKCGKHGVSPEEIEYALVNEPLIAPDQRHSADEERLIAIGHNAEGRAMFVAITYRRKGNVEVIRPISARYMHAKELKRYAPYSSRT</sequence>
<dbReference type="InterPro" id="IPR038573">
    <property type="entry name" value="BrnT_sf"/>
</dbReference>
<evidence type="ECO:0000313" key="1">
    <source>
        <dbReference type="EMBL" id="KFB09066.1"/>
    </source>
</evidence>
<gene>
    <name evidence="1" type="ORF">EL18_00080</name>
</gene>
<dbReference type="AlphaFoldDB" id="A0A084U7Y0"/>
<dbReference type="Proteomes" id="UP000053675">
    <property type="component" value="Unassembled WGS sequence"/>
</dbReference>
<dbReference type="STRING" id="472175.EL18_00080"/>
<keyword evidence="2" id="KW-1185">Reference proteome</keyword>
<dbReference type="Pfam" id="PF04365">
    <property type="entry name" value="BrnT_toxin"/>
    <property type="match status" value="1"/>
</dbReference>
<name>A0A084U7Y0_9HYPH</name>
<accession>A0A084U7Y0</accession>
<dbReference type="eggNOG" id="COG2929">
    <property type="taxonomic scope" value="Bacteria"/>
</dbReference>
<dbReference type="Gene3D" id="3.10.450.530">
    <property type="entry name" value="Ribonuclease toxin, BrnT, of type II toxin-antitoxin system"/>
    <property type="match status" value="1"/>
</dbReference>
<dbReference type="OrthoDB" id="9798158at2"/>
<dbReference type="InterPro" id="IPR007460">
    <property type="entry name" value="BrnT_toxin"/>
</dbReference>
<evidence type="ECO:0008006" key="3">
    <source>
        <dbReference type="Google" id="ProtNLM"/>
    </source>
</evidence>
<evidence type="ECO:0000313" key="2">
    <source>
        <dbReference type="Proteomes" id="UP000053675"/>
    </source>
</evidence>
<protein>
    <recommendedName>
        <fullName evidence="3">BrnT family toxin</fullName>
    </recommendedName>
</protein>
<dbReference type="RefSeq" id="WP_081871043.1">
    <property type="nucleotide sequence ID" value="NZ_JMQM01000001.1"/>
</dbReference>
<comment type="caution">
    <text evidence="1">The sequence shown here is derived from an EMBL/GenBank/DDBJ whole genome shotgun (WGS) entry which is preliminary data.</text>
</comment>
<reference evidence="1 2" key="1">
    <citation type="submission" date="2014-05" db="EMBL/GenBank/DDBJ databases">
        <title>Draft Genome Sequence of Nitratireductor basaltis Strain UMTGB225, A Marine Bacterium Isolated from Green Barrel Tunicate.</title>
        <authorList>
            <person name="Gan H.Y."/>
        </authorList>
    </citation>
    <scope>NUCLEOTIDE SEQUENCE [LARGE SCALE GENOMIC DNA]</scope>
    <source>
        <strain evidence="1 2">UMTGB225</strain>
    </source>
</reference>
<dbReference type="EMBL" id="JMQM01000001">
    <property type="protein sequence ID" value="KFB09066.1"/>
    <property type="molecule type" value="Genomic_DNA"/>
</dbReference>
<organism evidence="1 2">
    <name type="scientific">Nitratireductor basaltis</name>
    <dbReference type="NCBI Taxonomy" id="472175"/>
    <lineage>
        <taxon>Bacteria</taxon>
        <taxon>Pseudomonadati</taxon>
        <taxon>Pseudomonadota</taxon>
        <taxon>Alphaproteobacteria</taxon>
        <taxon>Hyphomicrobiales</taxon>
        <taxon>Phyllobacteriaceae</taxon>
        <taxon>Nitratireductor</taxon>
    </lineage>
</organism>